<dbReference type="InterPro" id="IPR013926">
    <property type="entry name" value="CGI121/TPRKB"/>
</dbReference>
<dbReference type="GO" id="GO:0002949">
    <property type="term" value="P:tRNA threonylcarbamoyladenosine modification"/>
    <property type="evidence" value="ECO:0007669"/>
    <property type="project" value="TreeGrafter"/>
</dbReference>
<evidence type="ECO:0000256" key="1">
    <source>
        <dbReference type="ARBA" id="ARBA00004123"/>
    </source>
</evidence>
<evidence type="ECO:0000256" key="6">
    <source>
        <dbReference type="ARBA" id="ARBA00023242"/>
    </source>
</evidence>
<dbReference type="AlphaFoldDB" id="A0A9P6QD33"/>
<dbReference type="GO" id="GO:0005829">
    <property type="term" value="C:cytosol"/>
    <property type="evidence" value="ECO:0007669"/>
    <property type="project" value="TreeGrafter"/>
</dbReference>
<comment type="function">
    <text evidence="7">Component of the EKC/KEOPS complex that is required for the formation of a threonylcarbamoyl group on adenosine at position 37 (t(6)A37) in tRNAs that read codons beginning with adenine. The complex is probably involved in the transfer of the threonylcarbamoyl moiety of threonylcarbamoyl-AMP (TC-AMP) to the N6 group of A37. CGI121 acts as an allosteric effector that regulates the t(6)A activity of the complex. The EKC/KEOPS complex also promotes both telomere uncapping and telomere elongation. The complex is required for efficient recruitment of transcriptional coactivators. CGI121 is not required for tRNA modification.</text>
</comment>
<dbReference type="PANTHER" id="PTHR15840">
    <property type="entry name" value="CGI-121 FAMILY MEMBER"/>
    <property type="match status" value="1"/>
</dbReference>
<reference evidence="9" key="1">
    <citation type="journal article" date="2020" name="Fungal Divers.">
        <title>Resolving the Mortierellaceae phylogeny through synthesis of multi-gene phylogenetics and phylogenomics.</title>
        <authorList>
            <person name="Vandepol N."/>
            <person name="Liber J."/>
            <person name="Desiro A."/>
            <person name="Na H."/>
            <person name="Kennedy M."/>
            <person name="Barry K."/>
            <person name="Grigoriev I.V."/>
            <person name="Miller A.N."/>
            <person name="O'Donnell K."/>
            <person name="Stajich J.E."/>
            <person name="Bonito G."/>
        </authorList>
    </citation>
    <scope>NUCLEOTIDE SEQUENCE</scope>
    <source>
        <strain evidence="9">BC1065</strain>
    </source>
</reference>
<dbReference type="Pfam" id="PF08617">
    <property type="entry name" value="CGI-121"/>
    <property type="match status" value="1"/>
</dbReference>
<dbReference type="PANTHER" id="PTHR15840:SF10">
    <property type="entry name" value="EKC_KEOPS COMPLEX SUBUNIT TPRKB"/>
    <property type="match status" value="1"/>
</dbReference>
<dbReference type="SUPFAM" id="SSF143870">
    <property type="entry name" value="PF0523-like"/>
    <property type="match status" value="1"/>
</dbReference>
<keyword evidence="6 8" id="KW-0539">Nucleus</keyword>
<evidence type="ECO:0000256" key="3">
    <source>
        <dbReference type="ARBA" id="ARBA00015316"/>
    </source>
</evidence>
<dbReference type="EMBL" id="JAAAJB010000172">
    <property type="protein sequence ID" value="KAG0262954.1"/>
    <property type="molecule type" value="Genomic_DNA"/>
</dbReference>
<keyword evidence="10" id="KW-1185">Reference proteome</keyword>
<dbReference type="GO" id="GO:0000408">
    <property type="term" value="C:EKC/KEOPS complex"/>
    <property type="evidence" value="ECO:0007669"/>
    <property type="project" value="TreeGrafter"/>
</dbReference>
<evidence type="ECO:0000256" key="8">
    <source>
        <dbReference type="RuleBase" id="RU004398"/>
    </source>
</evidence>
<dbReference type="Proteomes" id="UP000807716">
    <property type="component" value="Unassembled WGS sequence"/>
</dbReference>
<evidence type="ECO:0000256" key="5">
    <source>
        <dbReference type="ARBA" id="ARBA00022694"/>
    </source>
</evidence>
<comment type="subcellular location">
    <subcellularLocation>
        <location evidence="1">Nucleus</location>
    </subcellularLocation>
</comment>
<comment type="similarity">
    <text evidence="2 8">Belongs to the CGI121/TPRKB family.</text>
</comment>
<keyword evidence="5" id="KW-0819">tRNA processing</keyword>
<dbReference type="OrthoDB" id="329139at2759"/>
<dbReference type="GO" id="GO:0005634">
    <property type="term" value="C:nucleus"/>
    <property type="evidence" value="ECO:0007669"/>
    <property type="project" value="UniProtKB-SubCell"/>
</dbReference>
<sequence length="176" mass="18964">MESFPIEAVPEAGLVHIACYTGVNNASALKERLQAQDKTLAIGLVESNLILDMFQLLVAATKAALDERAGKLRTNSVNAEIVYNLSPTNNIAESLRRFGISDSTTSLMAISIGGEAAAVLEEMNKTVDGTLTSFSDLEQGTDLATLRKYFKIDPKVTDKAQVLDWIIGAMAMKNVL</sequence>
<proteinExistence type="inferred from homology"/>
<evidence type="ECO:0000256" key="7">
    <source>
        <dbReference type="ARBA" id="ARBA00025043"/>
    </source>
</evidence>
<comment type="caution">
    <text evidence="9">The sequence shown here is derived from an EMBL/GenBank/DDBJ whole genome shotgun (WGS) entry which is preliminary data.</text>
</comment>
<evidence type="ECO:0000256" key="2">
    <source>
        <dbReference type="ARBA" id="ARBA00005546"/>
    </source>
</evidence>
<evidence type="ECO:0000313" key="9">
    <source>
        <dbReference type="EMBL" id="KAG0262954.1"/>
    </source>
</evidence>
<name>A0A9P6QD33_9FUNG</name>
<accession>A0A9P6QD33</accession>
<protein>
    <recommendedName>
        <fullName evidence="4">EKC/KEOPS complex subunit CGI121</fullName>
    </recommendedName>
    <alternativeName>
        <fullName evidence="3">EKC/KEOPS complex subunit cgi121</fullName>
    </alternativeName>
</protein>
<evidence type="ECO:0000256" key="4">
    <source>
        <dbReference type="ARBA" id="ARBA00016009"/>
    </source>
</evidence>
<dbReference type="Gene3D" id="3.30.2380.10">
    <property type="entry name" value="CGI121/TPRKB"/>
    <property type="match status" value="1"/>
</dbReference>
<dbReference type="InterPro" id="IPR036504">
    <property type="entry name" value="CGI121/TPRKB_sf"/>
</dbReference>
<organism evidence="9 10">
    <name type="scientific">Actinomortierella ambigua</name>
    <dbReference type="NCBI Taxonomy" id="1343610"/>
    <lineage>
        <taxon>Eukaryota</taxon>
        <taxon>Fungi</taxon>
        <taxon>Fungi incertae sedis</taxon>
        <taxon>Mucoromycota</taxon>
        <taxon>Mortierellomycotina</taxon>
        <taxon>Mortierellomycetes</taxon>
        <taxon>Mortierellales</taxon>
        <taxon>Mortierellaceae</taxon>
        <taxon>Actinomortierella</taxon>
    </lineage>
</organism>
<evidence type="ECO:0000313" key="10">
    <source>
        <dbReference type="Proteomes" id="UP000807716"/>
    </source>
</evidence>
<gene>
    <name evidence="9" type="ORF">DFQ27_002021</name>
</gene>